<dbReference type="SMART" id="SM00733">
    <property type="entry name" value="Mterf"/>
    <property type="match status" value="5"/>
</dbReference>
<dbReference type="AlphaFoldDB" id="B4N6L2"/>
<dbReference type="Pfam" id="PF02536">
    <property type="entry name" value="mTERF"/>
    <property type="match status" value="1"/>
</dbReference>
<dbReference type="SMR" id="B4N6L2"/>
<dbReference type="EMBL" id="CH964161">
    <property type="protein sequence ID" value="EDW80001.1"/>
    <property type="molecule type" value="Genomic_DNA"/>
</dbReference>
<keyword evidence="3" id="KW-0809">Transit peptide</keyword>
<dbReference type="PhylomeDB" id="B4N6L2"/>
<dbReference type="KEGG" id="dwi:6646322"/>
<gene>
    <name evidence="9" type="primary">Dwil\GK12335</name>
    <name evidence="9" type="ORF">Dwil_GK12335</name>
</gene>
<dbReference type="Proteomes" id="UP000007798">
    <property type="component" value="Unassembled WGS sequence"/>
</dbReference>
<comment type="subcellular location">
    <subcellularLocation>
        <location evidence="1">Mitochondrion</location>
    </subcellularLocation>
</comment>
<dbReference type="PANTHER" id="PTHR13068:SF112">
    <property type="entry name" value="TRANSCRIPTION TERMINATION FACTOR 3, MITOCHONDRIAL"/>
    <property type="match status" value="1"/>
</dbReference>
<dbReference type="Gene3D" id="1.25.70.10">
    <property type="entry name" value="Transcription termination factor 3, mitochondrial"/>
    <property type="match status" value="1"/>
</dbReference>
<evidence type="ECO:0000256" key="4">
    <source>
        <dbReference type="ARBA" id="ARBA00023015"/>
    </source>
</evidence>
<dbReference type="eggNOG" id="KOG1267">
    <property type="taxonomic scope" value="Eukaryota"/>
</dbReference>
<evidence type="ECO:0000256" key="5">
    <source>
        <dbReference type="ARBA" id="ARBA00023128"/>
    </source>
</evidence>
<proteinExistence type="inferred from homology"/>
<dbReference type="GO" id="GO:1902775">
    <property type="term" value="P:mitochondrial large ribosomal subunit assembly"/>
    <property type="evidence" value="ECO:0007669"/>
    <property type="project" value="EnsemblMetazoa"/>
</dbReference>
<evidence type="ECO:0000256" key="2">
    <source>
        <dbReference type="ARBA" id="ARBA00007692"/>
    </source>
</evidence>
<accession>B4N6L2</accession>
<dbReference type="InParanoid" id="B4N6L2"/>
<dbReference type="GO" id="GO:1903108">
    <property type="term" value="P:regulation of mitochondrial transcription"/>
    <property type="evidence" value="ECO:0007669"/>
    <property type="project" value="EnsemblMetazoa"/>
</dbReference>
<dbReference type="GO" id="GO:0006390">
    <property type="term" value="P:mitochondrial transcription"/>
    <property type="evidence" value="ECO:0007669"/>
    <property type="project" value="TreeGrafter"/>
</dbReference>
<dbReference type="GO" id="GO:0070180">
    <property type="term" value="F:large ribosomal subunit rRNA binding"/>
    <property type="evidence" value="ECO:0007669"/>
    <property type="project" value="EnsemblMetazoa"/>
</dbReference>
<evidence type="ECO:0000313" key="10">
    <source>
        <dbReference type="Proteomes" id="UP000007798"/>
    </source>
</evidence>
<dbReference type="GO" id="GO:0005759">
    <property type="term" value="C:mitochondrial matrix"/>
    <property type="evidence" value="ECO:0007669"/>
    <property type="project" value="EnsemblMetazoa"/>
</dbReference>
<name>B4N6L2_DROWI</name>
<dbReference type="STRING" id="7260.B4N6L2"/>
<keyword evidence="10" id="KW-1185">Reference proteome</keyword>
<evidence type="ECO:0000313" key="9">
    <source>
        <dbReference type="EMBL" id="EDW80001.1"/>
    </source>
</evidence>
<dbReference type="PANTHER" id="PTHR13068">
    <property type="entry name" value="CGI-12 PROTEIN-RELATED"/>
    <property type="match status" value="1"/>
</dbReference>
<feature type="region of interest" description="Disordered" evidence="8">
    <location>
        <begin position="32"/>
        <end position="66"/>
    </location>
</feature>
<evidence type="ECO:0000256" key="1">
    <source>
        <dbReference type="ARBA" id="ARBA00004173"/>
    </source>
</evidence>
<evidence type="ECO:0000256" key="8">
    <source>
        <dbReference type="SAM" id="MobiDB-lite"/>
    </source>
</evidence>
<dbReference type="FunFam" id="1.25.70.10:FF:000002">
    <property type="entry name" value="transcription termination factor 3, mitochondrial"/>
    <property type="match status" value="1"/>
</dbReference>
<dbReference type="OMA" id="NPFWLMF"/>
<dbReference type="HOGENOM" id="CLU_042536_0_0_1"/>
<comment type="similarity">
    <text evidence="2">Belongs to the mTERF family.</text>
</comment>
<dbReference type="InterPro" id="IPR038538">
    <property type="entry name" value="MTERF_sf"/>
</dbReference>
<keyword evidence="5" id="KW-0496">Mitochondrion</keyword>
<dbReference type="OrthoDB" id="637682at2759"/>
<protein>
    <recommendedName>
        <fullName evidence="7">Transcription termination factor 3, mitochondrial</fullName>
    </recommendedName>
</protein>
<keyword evidence="4" id="KW-0805">Transcription regulation</keyword>
<keyword evidence="6" id="KW-0804">Transcription</keyword>
<reference evidence="9 10" key="1">
    <citation type="journal article" date="2007" name="Nature">
        <title>Evolution of genes and genomes on the Drosophila phylogeny.</title>
        <authorList>
            <consortium name="Drosophila 12 Genomes Consortium"/>
            <person name="Clark A.G."/>
            <person name="Eisen M.B."/>
            <person name="Smith D.R."/>
            <person name="Bergman C.M."/>
            <person name="Oliver B."/>
            <person name="Markow T.A."/>
            <person name="Kaufman T.C."/>
            <person name="Kellis M."/>
            <person name="Gelbart W."/>
            <person name="Iyer V.N."/>
            <person name="Pollard D.A."/>
            <person name="Sackton T.B."/>
            <person name="Larracuente A.M."/>
            <person name="Singh N.D."/>
            <person name="Abad J.P."/>
            <person name="Abt D.N."/>
            <person name="Adryan B."/>
            <person name="Aguade M."/>
            <person name="Akashi H."/>
            <person name="Anderson W.W."/>
            <person name="Aquadro C.F."/>
            <person name="Ardell D.H."/>
            <person name="Arguello R."/>
            <person name="Artieri C.G."/>
            <person name="Barbash D.A."/>
            <person name="Barker D."/>
            <person name="Barsanti P."/>
            <person name="Batterham P."/>
            <person name="Batzoglou S."/>
            <person name="Begun D."/>
            <person name="Bhutkar A."/>
            <person name="Blanco E."/>
            <person name="Bosak S.A."/>
            <person name="Bradley R.K."/>
            <person name="Brand A.D."/>
            <person name="Brent M.R."/>
            <person name="Brooks A.N."/>
            <person name="Brown R.H."/>
            <person name="Butlin R.K."/>
            <person name="Caggese C."/>
            <person name="Calvi B.R."/>
            <person name="Bernardo de Carvalho A."/>
            <person name="Caspi A."/>
            <person name="Castrezana S."/>
            <person name="Celniker S.E."/>
            <person name="Chang J.L."/>
            <person name="Chapple C."/>
            <person name="Chatterji S."/>
            <person name="Chinwalla A."/>
            <person name="Civetta A."/>
            <person name="Clifton S.W."/>
            <person name="Comeron J.M."/>
            <person name="Costello J.C."/>
            <person name="Coyne J.A."/>
            <person name="Daub J."/>
            <person name="David R.G."/>
            <person name="Delcher A.L."/>
            <person name="Delehaunty K."/>
            <person name="Do C.B."/>
            <person name="Ebling H."/>
            <person name="Edwards K."/>
            <person name="Eickbush T."/>
            <person name="Evans J.D."/>
            <person name="Filipski A."/>
            <person name="Findeiss S."/>
            <person name="Freyhult E."/>
            <person name="Fulton L."/>
            <person name="Fulton R."/>
            <person name="Garcia A.C."/>
            <person name="Gardiner A."/>
            <person name="Garfield D.A."/>
            <person name="Garvin B.E."/>
            <person name="Gibson G."/>
            <person name="Gilbert D."/>
            <person name="Gnerre S."/>
            <person name="Godfrey J."/>
            <person name="Good R."/>
            <person name="Gotea V."/>
            <person name="Gravely B."/>
            <person name="Greenberg A.J."/>
            <person name="Griffiths-Jones S."/>
            <person name="Gross S."/>
            <person name="Guigo R."/>
            <person name="Gustafson E.A."/>
            <person name="Haerty W."/>
            <person name="Hahn M.W."/>
            <person name="Halligan D.L."/>
            <person name="Halpern A.L."/>
            <person name="Halter G.M."/>
            <person name="Han M.V."/>
            <person name="Heger A."/>
            <person name="Hillier L."/>
            <person name="Hinrichs A.S."/>
            <person name="Holmes I."/>
            <person name="Hoskins R.A."/>
            <person name="Hubisz M.J."/>
            <person name="Hultmark D."/>
            <person name="Huntley M.A."/>
            <person name="Jaffe D.B."/>
            <person name="Jagadeeshan S."/>
            <person name="Jeck W.R."/>
            <person name="Johnson J."/>
            <person name="Jones C.D."/>
            <person name="Jordan W.C."/>
            <person name="Karpen G.H."/>
            <person name="Kataoka E."/>
            <person name="Keightley P.D."/>
            <person name="Kheradpour P."/>
            <person name="Kirkness E.F."/>
            <person name="Koerich L.B."/>
            <person name="Kristiansen K."/>
            <person name="Kudrna D."/>
            <person name="Kulathinal R.J."/>
            <person name="Kumar S."/>
            <person name="Kwok R."/>
            <person name="Lander E."/>
            <person name="Langley C.H."/>
            <person name="Lapoint R."/>
            <person name="Lazzaro B.P."/>
            <person name="Lee S.J."/>
            <person name="Levesque L."/>
            <person name="Li R."/>
            <person name="Lin C.F."/>
            <person name="Lin M.F."/>
            <person name="Lindblad-Toh K."/>
            <person name="Llopart A."/>
            <person name="Long M."/>
            <person name="Low L."/>
            <person name="Lozovsky E."/>
            <person name="Lu J."/>
            <person name="Luo M."/>
            <person name="Machado C.A."/>
            <person name="Makalowski W."/>
            <person name="Marzo M."/>
            <person name="Matsuda M."/>
            <person name="Matzkin L."/>
            <person name="McAllister B."/>
            <person name="McBride C.S."/>
            <person name="McKernan B."/>
            <person name="McKernan K."/>
            <person name="Mendez-Lago M."/>
            <person name="Minx P."/>
            <person name="Mollenhauer M.U."/>
            <person name="Montooth K."/>
            <person name="Mount S.M."/>
            <person name="Mu X."/>
            <person name="Myers E."/>
            <person name="Negre B."/>
            <person name="Newfeld S."/>
            <person name="Nielsen R."/>
            <person name="Noor M.A."/>
            <person name="O'Grady P."/>
            <person name="Pachter L."/>
            <person name="Papaceit M."/>
            <person name="Parisi M.J."/>
            <person name="Parisi M."/>
            <person name="Parts L."/>
            <person name="Pedersen J.S."/>
            <person name="Pesole G."/>
            <person name="Phillippy A.M."/>
            <person name="Ponting C.P."/>
            <person name="Pop M."/>
            <person name="Porcelli D."/>
            <person name="Powell J.R."/>
            <person name="Prohaska S."/>
            <person name="Pruitt K."/>
            <person name="Puig M."/>
            <person name="Quesneville H."/>
            <person name="Ram K.R."/>
            <person name="Rand D."/>
            <person name="Rasmussen M.D."/>
            <person name="Reed L.K."/>
            <person name="Reenan R."/>
            <person name="Reily A."/>
            <person name="Remington K.A."/>
            <person name="Rieger T.T."/>
            <person name="Ritchie M.G."/>
            <person name="Robin C."/>
            <person name="Rogers Y.H."/>
            <person name="Rohde C."/>
            <person name="Rozas J."/>
            <person name="Rubenfield M.J."/>
            <person name="Ruiz A."/>
            <person name="Russo S."/>
            <person name="Salzberg S.L."/>
            <person name="Sanchez-Gracia A."/>
            <person name="Saranga D.J."/>
            <person name="Sato H."/>
            <person name="Schaeffer S.W."/>
            <person name="Schatz M.C."/>
            <person name="Schlenke T."/>
            <person name="Schwartz R."/>
            <person name="Segarra C."/>
            <person name="Singh R.S."/>
            <person name="Sirot L."/>
            <person name="Sirota M."/>
            <person name="Sisneros N.B."/>
            <person name="Smith C.D."/>
            <person name="Smith T.F."/>
            <person name="Spieth J."/>
            <person name="Stage D.E."/>
            <person name="Stark A."/>
            <person name="Stephan W."/>
            <person name="Strausberg R.L."/>
            <person name="Strempel S."/>
            <person name="Sturgill D."/>
            <person name="Sutton G."/>
            <person name="Sutton G.G."/>
            <person name="Tao W."/>
            <person name="Teichmann S."/>
            <person name="Tobari Y.N."/>
            <person name="Tomimura Y."/>
            <person name="Tsolas J.M."/>
            <person name="Valente V.L."/>
            <person name="Venter E."/>
            <person name="Venter J.C."/>
            <person name="Vicario S."/>
            <person name="Vieira F.G."/>
            <person name="Vilella A.J."/>
            <person name="Villasante A."/>
            <person name="Walenz B."/>
            <person name="Wang J."/>
            <person name="Wasserman M."/>
            <person name="Watts T."/>
            <person name="Wilson D."/>
            <person name="Wilson R.K."/>
            <person name="Wing R.A."/>
            <person name="Wolfner M.F."/>
            <person name="Wong A."/>
            <person name="Wong G.K."/>
            <person name="Wu C.I."/>
            <person name="Wu G."/>
            <person name="Yamamoto D."/>
            <person name="Yang H.P."/>
            <person name="Yang S.P."/>
            <person name="Yorke J.A."/>
            <person name="Yoshida K."/>
            <person name="Zdobnov E."/>
            <person name="Zhang P."/>
            <person name="Zhang Y."/>
            <person name="Zimin A.V."/>
            <person name="Baldwin J."/>
            <person name="Abdouelleil A."/>
            <person name="Abdulkadir J."/>
            <person name="Abebe A."/>
            <person name="Abera B."/>
            <person name="Abreu J."/>
            <person name="Acer S.C."/>
            <person name="Aftuck L."/>
            <person name="Alexander A."/>
            <person name="An P."/>
            <person name="Anderson E."/>
            <person name="Anderson S."/>
            <person name="Arachi H."/>
            <person name="Azer M."/>
            <person name="Bachantsang P."/>
            <person name="Barry A."/>
            <person name="Bayul T."/>
            <person name="Berlin A."/>
            <person name="Bessette D."/>
            <person name="Bloom T."/>
            <person name="Blye J."/>
            <person name="Boguslavskiy L."/>
            <person name="Bonnet C."/>
            <person name="Boukhgalter B."/>
            <person name="Bourzgui I."/>
            <person name="Brown A."/>
            <person name="Cahill P."/>
            <person name="Channer S."/>
            <person name="Cheshatsang Y."/>
            <person name="Chuda L."/>
            <person name="Citroen M."/>
            <person name="Collymore A."/>
            <person name="Cooke P."/>
            <person name="Costello M."/>
            <person name="D'Aco K."/>
            <person name="Daza R."/>
            <person name="De Haan G."/>
            <person name="DeGray S."/>
            <person name="DeMaso C."/>
            <person name="Dhargay N."/>
            <person name="Dooley K."/>
            <person name="Dooley E."/>
            <person name="Doricent M."/>
            <person name="Dorje P."/>
            <person name="Dorjee K."/>
            <person name="Dupes A."/>
            <person name="Elong R."/>
            <person name="Falk J."/>
            <person name="Farina A."/>
            <person name="Faro S."/>
            <person name="Ferguson D."/>
            <person name="Fisher S."/>
            <person name="Foley C.D."/>
            <person name="Franke A."/>
            <person name="Friedrich D."/>
            <person name="Gadbois L."/>
            <person name="Gearin G."/>
            <person name="Gearin C.R."/>
            <person name="Giannoukos G."/>
            <person name="Goode T."/>
            <person name="Graham J."/>
            <person name="Grandbois E."/>
            <person name="Grewal S."/>
            <person name="Gyaltsen K."/>
            <person name="Hafez N."/>
            <person name="Hagos B."/>
            <person name="Hall J."/>
            <person name="Henson C."/>
            <person name="Hollinger A."/>
            <person name="Honan T."/>
            <person name="Huard M.D."/>
            <person name="Hughes L."/>
            <person name="Hurhula B."/>
            <person name="Husby M.E."/>
            <person name="Kamat A."/>
            <person name="Kanga B."/>
            <person name="Kashin S."/>
            <person name="Khazanovich D."/>
            <person name="Kisner P."/>
            <person name="Lance K."/>
            <person name="Lara M."/>
            <person name="Lee W."/>
            <person name="Lennon N."/>
            <person name="Letendre F."/>
            <person name="LeVine R."/>
            <person name="Lipovsky A."/>
            <person name="Liu X."/>
            <person name="Liu J."/>
            <person name="Liu S."/>
            <person name="Lokyitsang T."/>
            <person name="Lokyitsang Y."/>
            <person name="Lubonja R."/>
            <person name="Lui A."/>
            <person name="MacDonald P."/>
            <person name="Magnisalis V."/>
            <person name="Maru K."/>
            <person name="Matthews C."/>
            <person name="McCusker W."/>
            <person name="McDonough S."/>
            <person name="Mehta T."/>
            <person name="Meldrim J."/>
            <person name="Meneus L."/>
            <person name="Mihai O."/>
            <person name="Mihalev A."/>
            <person name="Mihova T."/>
            <person name="Mittelman R."/>
            <person name="Mlenga V."/>
            <person name="Montmayeur A."/>
            <person name="Mulrain L."/>
            <person name="Navidi A."/>
            <person name="Naylor J."/>
            <person name="Negash T."/>
            <person name="Nguyen T."/>
            <person name="Nguyen N."/>
            <person name="Nicol R."/>
            <person name="Norbu C."/>
            <person name="Norbu N."/>
            <person name="Novod N."/>
            <person name="O'Neill B."/>
            <person name="Osman S."/>
            <person name="Markiewicz E."/>
            <person name="Oyono O.L."/>
            <person name="Patti C."/>
            <person name="Phunkhang P."/>
            <person name="Pierre F."/>
            <person name="Priest M."/>
            <person name="Raghuraman S."/>
            <person name="Rege F."/>
            <person name="Reyes R."/>
            <person name="Rise C."/>
            <person name="Rogov P."/>
            <person name="Ross K."/>
            <person name="Ryan E."/>
            <person name="Settipalli S."/>
            <person name="Shea T."/>
            <person name="Sherpa N."/>
            <person name="Shi L."/>
            <person name="Shih D."/>
            <person name="Sparrow T."/>
            <person name="Spaulding J."/>
            <person name="Stalker J."/>
            <person name="Stange-Thomann N."/>
            <person name="Stavropoulos S."/>
            <person name="Stone C."/>
            <person name="Strader C."/>
            <person name="Tesfaye S."/>
            <person name="Thomson T."/>
            <person name="Thoulutsang Y."/>
            <person name="Thoulutsang D."/>
            <person name="Topham K."/>
            <person name="Topping I."/>
            <person name="Tsamla T."/>
            <person name="Vassiliev H."/>
            <person name="Vo A."/>
            <person name="Wangchuk T."/>
            <person name="Wangdi T."/>
            <person name="Weiand M."/>
            <person name="Wilkinson J."/>
            <person name="Wilson A."/>
            <person name="Yadav S."/>
            <person name="Young G."/>
            <person name="Yu Q."/>
            <person name="Zembek L."/>
            <person name="Zhong D."/>
            <person name="Zimmer A."/>
            <person name="Zwirko Z."/>
            <person name="Jaffe D.B."/>
            <person name="Alvarez P."/>
            <person name="Brockman W."/>
            <person name="Butler J."/>
            <person name="Chin C."/>
            <person name="Gnerre S."/>
            <person name="Grabherr M."/>
            <person name="Kleber M."/>
            <person name="Mauceli E."/>
            <person name="MacCallum I."/>
        </authorList>
    </citation>
    <scope>NUCLEOTIDE SEQUENCE [LARGE SCALE GENOMIC DNA]</scope>
    <source>
        <strain evidence="10">Tucson 14030-0811.24</strain>
    </source>
</reference>
<feature type="compositionally biased region" description="Polar residues" evidence="8">
    <location>
        <begin position="36"/>
        <end position="47"/>
    </location>
</feature>
<organism evidence="9 10">
    <name type="scientific">Drosophila willistoni</name>
    <name type="common">Fruit fly</name>
    <dbReference type="NCBI Taxonomy" id="7260"/>
    <lineage>
        <taxon>Eukaryota</taxon>
        <taxon>Metazoa</taxon>
        <taxon>Ecdysozoa</taxon>
        <taxon>Arthropoda</taxon>
        <taxon>Hexapoda</taxon>
        <taxon>Insecta</taxon>
        <taxon>Pterygota</taxon>
        <taxon>Neoptera</taxon>
        <taxon>Endopterygota</taxon>
        <taxon>Diptera</taxon>
        <taxon>Brachycera</taxon>
        <taxon>Muscomorpha</taxon>
        <taxon>Ephydroidea</taxon>
        <taxon>Drosophilidae</taxon>
        <taxon>Drosophila</taxon>
        <taxon>Sophophora</taxon>
    </lineage>
</organism>
<evidence type="ECO:0000256" key="3">
    <source>
        <dbReference type="ARBA" id="ARBA00022946"/>
    </source>
</evidence>
<sequence length="353" mass="40709">MFASARAIRNILKPLQNATKLRTNAQGVRHIRDVQSQRPPSNSQLVRQTKDLEPPDPTSTPSDLDAPLEFGQREAHVPTFNLAAHVNSSNTLQQLLSLGVDLHSIERRKGLGQFVLELEFDKNVKPVLTFLVDQGVSASDFGQIISKNPLLFKVDLDVLQTRVEYLKSKNFTDEARSRILTQNPYWLMFSTRRVDRRLGFFQKEFRLSGSELRLLATREPNVITYSMENLRKSIFTLREEMGFSGKELSHLVVKKPRLMMIPPDDLVERFSYIYNTMGLSHSAILQNPELLASREFRLRERHEFLQLLGRAQYDPKKDLYVAPKTIVLGNNFYFVRNVAKSDIQTFDLFLKTR</sequence>
<evidence type="ECO:0000256" key="6">
    <source>
        <dbReference type="ARBA" id="ARBA00023163"/>
    </source>
</evidence>
<dbReference type="FunCoup" id="B4N6L2">
    <property type="interactions" value="1321"/>
</dbReference>
<dbReference type="InterPro" id="IPR003690">
    <property type="entry name" value="MTERF"/>
</dbReference>
<evidence type="ECO:0000256" key="7">
    <source>
        <dbReference type="ARBA" id="ARBA00071275"/>
    </source>
</evidence>